<feature type="compositionally biased region" description="Polar residues" evidence="1">
    <location>
        <begin position="337"/>
        <end position="348"/>
    </location>
</feature>
<name>A0A6P1MA10_9BACT</name>
<evidence type="ECO:0000313" key="3">
    <source>
        <dbReference type="Proteomes" id="UP000464954"/>
    </source>
</evidence>
<sequence length="363" mass="41562">MKIAILGNLTPGYICPMTQGLERMLRELRAHPTVFPLSLNLLSHSAGIKGSLKHIFFRPYMSRLAEFDAIIVVQHLRDAFTTALAIETLRLLVPDTPVLLYDLTYLPTVGRWGPWLKSAGNELWGSGSQTFRGLKRYDWYLCVSKQNRLPMPAEEQPCSEIGIYLDDDSLYPAPKSSFRALIDFEREAFPGERKLQFEALKETDTDYVVLQGQYPISAIREIYRTCSIYFLAHMESFGLPICELQACGSRIMTPYADWCDAHRLPDASLGSHHRLPPNFVIYDNHKETLIHEIQRVKEKADPKAVAESFRRHHGHFLTGNPDALQDVLDRISRKEITAQSHQEYTGRTEQIPIRPDNTNKHQQ</sequence>
<keyword evidence="3" id="KW-1185">Reference proteome</keyword>
<gene>
    <name evidence="2" type="ORF">GT409_14895</name>
</gene>
<evidence type="ECO:0000256" key="1">
    <source>
        <dbReference type="SAM" id="MobiDB-lite"/>
    </source>
</evidence>
<proteinExistence type="predicted"/>
<dbReference type="AlphaFoldDB" id="A0A6P1MA10"/>
<accession>A0A6P1MA10</accession>
<dbReference type="SUPFAM" id="SSF53756">
    <property type="entry name" value="UDP-Glycosyltransferase/glycogen phosphorylase"/>
    <property type="match status" value="1"/>
</dbReference>
<dbReference type="Proteomes" id="UP000464954">
    <property type="component" value="Chromosome"/>
</dbReference>
<protein>
    <recommendedName>
        <fullName evidence="4">Glycosyltransferase family 1 protein</fullName>
    </recommendedName>
</protein>
<feature type="region of interest" description="Disordered" evidence="1">
    <location>
        <begin position="337"/>
        <end position="363"/>
    </location>
</feature>
<reference evidence="2 3" key="1">
    <citation type="submission" date="2020-01" db="EMBL/GenBank/DDBJ databases">
        <title>Ponticoccus aerotolerans gen. nov., sp. nov., an anaerobic bacterium and proposal of Ponticoccusceae fam. nov., Ponticoccusles ord. nov. and Ponticoccuse classis nov. in the phylum Kiritimatiellaeota.</title>
        <authorList>
            <person name="Zhou L.Y."/>
            <person name="Du Z.J."/>
        </authorList>
    </citation>
    <scope>NUCLEOTIDE SEQUENCE [LARGE SCALE GENOMIC DNA]</scope>
    <source>
        <strain evidence="2 3">S-5007</strain>
    </source>
</reference>
<dbReference type="KEGG" id="taer:GT409_14895"/>
<dbReference type="RefSeq" id="WP_160629843.1">
    <property type="nucleotide sequence ID" value="NZ_CP047593.1"/>
</dbReference>
<dbReference type="EMBL" id="CP047593">
    <property type="protein sequence ID" value="QHI70671.1"/>
    <property type="molecule type" value="Genomic_DNA"/>
</dbReference>
<evidence type="ECO:0000313" key="2">
    <source>
        <dbReference type="EMBL" id="QHI70671.1"/>
    </source>
</evidence>
<evidence type="ECO:0008006" key="4">
    <source>
        <dbReference type="Google" id="ProtNLM"/>
    </source>
</evidence>
<organism evidence="2 3">
    <name type="scientific">Tichowtungia aerotolerans</name>
    <dbReference type="NCBI Taxonomy" id="2697043"/>
    <lineage>
        <taxon>Bacteria</taxon>
        <taxon>Pseudomonadati</taxon>
        <taxon>Kiritimatiellota</taxon>
        <taxon>Tichowtungiia</taxon>
        <taxon>Tichowtungiales</taxon>
        <taxon>Tichowtungiaceae</taxon>
        <taxon>Tichowtungia</taxon>
    </lineage>
</organism>